<gene>
    <name evidence="1" type="ORF">BECKLPF1236A_GA0070988_101438</name>
    <name evidence="2" type="ORF">BECKLPF1236C_GA0070990_101458</name>
</gene>
<dbReference type="AlphaFoldDB" id="A0A450WH09"/>
<evidence type="ECO:0000313" key="2">
    <source>
        <dbReference type="EMBL" id="VFK31655.1"/>
    </source>
</evidence>
<sequence>MMISRMFQRNRRLDANPTGELRLPSVINTVFENVMHVERRIIRLGIRFPVGGSQFLIARKP</sequence>
<accession>A0A450WH09</accession>
<dbReference type="EMBL" id="CAADFP010000145">
    <property type="protein sequence ID" value="VFK31655.1"/>
    <property type="molecule type" value="Genomic_DNA"/>
</dbReference>
<evidence type="ECO:0000313" key="1">
    <source>
        <dbReference type="EMBL" id="VFK16333.1"/>
    </source>
</evidence>
<proteinExistence type="predicted"/>
<organism evidence="1">
    <name type="scientific">Candidatus Kentrum sp. LPFa</name>
    <dbReference type="NCBI Taxonomy" id="2126335"/>
    <lineage>
        <taxon>Bacteria</taxon>
        <taxon>Pseudomonadati</taxon>
        <taxon>Pseudomonadota</taxon>
        <taxon>Gammaproteobacteria</taxon>
        <taxon>Candidatus Kentrum</taxon>
    </lineage>
</organism>
<reference evidence="1" key="1">
    <citation type="submission" date="2019-02" db="EMBL/GenBank/DDBJ databases">
        <authorList>
            <person name="Gruber-Vodicka R. H."/>
            <person name="Seah K. B. B."/>
        </authorList>
    </citation>
    <scope>NUCLEOTIDE SEQUENCE</scope>
    <source>
        <strain evidence="1">BECK_S312</strain>
        <strain evidence="2">BECK_S426</strain>
    </source>
</reference>
<name>A0A450WH09_9GAMM</name>
<dbReference type="EMBL" id="CAADFM010000143">
    <property type="protein sequence ID" value="VFK16333.1"/>
    <property type="molecule type" value="Genomic_DNA"/>
</dbReference>
<protein>
    <submittedName>
        <fullName evidence="1">Uncharacterized protein</fullName>
    </submittedName>
</protein>